<evidence type="ECO:0000313" key="1">
    <source>
        <dbReference type="EMBL" id="GAA1727016.1"/>
    </source>
</evidence>
<keyword evidence="2" id="KW-1185">Reference proteome</keyword>
<organism evidence="1 2">
    <name type="scientific">Isoptericola hypogeus</name>
    <dbReference type="NCBI Taxonomy" id="300179"/>
    <lineage>
        <taxon>Bacteria</taxon>
        <taxon>Bacillati</taxon>
        <taxon>Actinomycetota</taxon>
        <taxon>Actinomycetes</taxon>
        <taxon>Micrococcales</taxon>
        <taxon>Promicromonosporaceae</taxon>
        <taxon>Isoptericola</taxon>
    </lineage>
</organism>
<dbReference type="EMBL" id="BAAAPM010000004">
    <property type="protein sequence ID" value="GAA1727016.1"/>
    <property type="molecule type" value="Genomic_DNA"/>
</dbReference>
<comment type="caution">
    <text evidence="1">The sequence shown here is derived from an EMBL/GenBank/DDBJ whole genome shotgun (WGS) entry which is preliminary data.</text>
</comment>
<protein>
    <submittedName>
        <fullName evidence="1">Uncharacterized protein</fullName>
    </submittedName>
</protein>
<accession>A0ABP4VNF8</accession>
<name>A0ABP4VNF8_9MICO</name>
<evidence type="ECO:0000313" key="2">
    <source>
        <dbReference type="Proteomes" id="UP001501138"/>
    </source>
</evidence>
<proteinExistence type="predicted"/>
<gene>
    <name evidence="1" type="ORF">GCM10009809_23390</name>
</gene>
<reference evidence="2" key="1">
    <citation type="journal article" date="2019" name="Int. J. Syst. Evol. Microbiol.">
        <title>The Global Catalogue of Microorganisms (GCM) 10K type strain sequencing project: providing services to taxonomists for standard genome sequencing and annotation.</title>
        <authorList>
            <consortium name="The Broad Institute Genomics Platform"/>
            <consortium name="The Broad Institute Genome Sequencing Center for Infectious Disease"/>
            <person name="Wu L."/>
            <person name="Ma J."/>
        </authorList>
    </citation>
    <scope>NUCLEOTIDE SEQUENCE [LARGE SCALE GENOMIC DNA]</scope>
    <source>
        <strain evidence="2">JCM 15589</strain>
    </source>
</reference>
<dbReference type="Proteomes" id="UP001501138">
    <property type="component" value="Unassembled WGS sequence"/>
</dbReference>
<sequence length="135" mass="15166">MATMPASELPADWIEHRRPDDREPMGWIRPDGDGWVAVSLLGRDLTGPVDWHAAEEALEDAGLRWMADVWTLERPEGGALRVRLVEVTPARVVVQTDDFGAIDVPVERFELPWPAPDRLRPRRDGDPDGTVLLAR</sequence>